<evidence type="ECO:0000313" key="3">
    <source>
        <dbReference type="EMBL" id="KAF7812790.1"/>
    </source>
</evidence>
<sequence length="100" mass="11172">MLTQDADFVSSLQSQIDALQSRVKELEAENAKLLSQLADCGTHEIEKKIHGSDEKGMKSKKGNMKTEEKMEKMPALGMMKCLSVWCEKLNLACVVMESHV</sequence>
<feature type="region of interest" description="Disordered" evidence="2">
    <location>
        <begin position="48"/>
        <end position="67"/>
    </location>
</feature>
<evidence type="ECO:0000256" key="1">
    <source>
        <dbReference type="SAM" id="Coils"/>
    </source>
</evidence>
<dbReference type="Proteomes" id="UP000634136">
    <property type="component" value="Unassembled WGS sequence"/>
</dbReference>
<name>A0A834T177_9FABA</name>
<evidence type="ECO:0000256" key="2">
    <source>
        <dbReference type="SAM" id="MobiDB-lite"/>
    </source>
</evidence>
<dbReference type="AlphaFoldDB" id="A0A834T177"/>
<feature type="compositionally biased region" description="Basic and acidic residues" evidence="2">
    <location>
        <begin position="48"/>
        <end position="57"/>
    </location>
</feature>
<organism evidence="3 4">
    <name type="scientific">Senna tora</name>
    <dbReference type="NCBI Taxonomy" id="362788"/>
    <lineage>
        <taxon>Eukaryota</taxon>
        <taxon>Viridiplantae</taxon>
        <taxon>Streptophyta</taxon>
        <taxon>Embryophyta</taxon>
        <taxon>Tracheophyta</taxon>
        <taxon>Spermatophyta</taxon>
        <taxon>Magnoliopsida</taxon>
        <taxon>eudicotyledons</taxon>
        <taxon>Gunneridae</taxon>
        <taxon>Pentapetalae</taxon>
        <taxon>rosids</taxon>
        <taxon>fabids</taxon>
        <taxon>Fabales</taxon>
        <taxon>Fabaceae</taxon>
        <taxon>Caesalpinioideae</taxon>
        <taxon>Cassia clade</taxon>
        <taxon>Senna</taxon>
    </lineage>
</organism>
<dbReference type="OrthoDB" id="25767at2759"/>
<feature type="coiled-coil region" evidence="1">
    <location>
        <begin position="9"/>
        <end position="36"/>
    </location>
</feature>
<proteinExistence type="predicted"/>
<keyword evidence="4" id="KW-1185">Reference proteome</keyword>
<keyword evidence="1" id="KW-0175">Coiled coil</keyword>
<reference evidence="3" key="1">
    <citation type="submission" date="2020-09" db="EMBL/GenBank/DDBJ databases">
        <title>Genome-Enabled Discovery of Anthraquinone Biosynthesis in Senna tora.</title>
        <authorList>
            <person name="Kang S.-H."/>
            <person name="Pandey R.P."/>
            <person name="Lee C.-M."/>
            <person name="Sim J.-S."/>
            <person name="Jeong J.-T."/>
            <person name="Choi B.-S."/>
            <person name="Jung M."/>
            <person name="Ginzburg D."/>
            <person name="Zhao K."/>
            <person name="Won S.Y."/>
            <person name="Oh T.-J."/>
            <person name="Yu Y."/>
            <person name="Kim N.-H."/>
            <person name="Lee O.R."/>
            <person name="Lee T.-H."/>
            <person name="Bashyal P."/>
            <person name="Kim T.-S."/>
            <person name="Lee W.-H."/>
            <person name="Kawkins C."/>
            <person name="Kim C.-K."/>
            <person name="Kim J.S."/>
            <person name="Ahn B.O."/>
            <person name="Rhee S.Y."/>
            <person name="Sohng J.K."/>
        </authorList>
    </citation>
    <scope>NUCLEOTIDE SEQUENCE</scope>
    <source>
        <tissue evidence="3">Leaf</tissue>
    </source>
</reference>
<accession>A0A834T177</accession>
<dbReference type="EMBL" id="JAAIUW010000010">
    <property type="protein sequence ID" value="KAF7812790.1"/>
    <property type="molecule type" value="Genomic_DNA"/>
</dbReference>
<gene>
    <name evidence="3" type="ORF">G2W53_033766</name>
</gene>
<evidence type="ECO:0000313" key="4">
    <source>
        <dbReference type="Proteomes" id="UP000634136"/>
    </source>
</evidence>
<dbReference type="SUPFAM" id="SSF161270">
    <property type="entry name" value="PspA lactotransferrin-binding region"/>
    <property type="match status" value="1"/>
</dbReference>
<comment type="caution">
    <text evidence="3">The sequence shown here is derived from an EMBL/GenBank/DDBJ whole genome shotgun (WGS) entry which is preliminary data.</text>
</comment>
<protein>
    <submittedName>
        <fullName evidence="3">tRNA pseudouridine(38/39) synthase</fullName>
    </submittedName>
</protein>